<keyword evidence="3" id="KW-0804">Transcription</keyword>
<dbReference type="InterPro" id="IPR036388">
    <property type="entry name" value="WH-like_DNA-bd_sf"/>
</dbReference>
<dbReference type="Gene3D" id="1.10.10.10">
    <property type="entry name" value="Winged helix-like DNA-binding domain superfamily/Winged helix DNA-binding domain"/>
    <property type="match status" value="1"/>
</dbReference>
<dbReference type="GO" id="GO:0003677">
    <property type="term" value="F:DNA binding"/>
    <property type="evidence" value="ECO:0007669"/>
    <property type="project" value="UniProtKB-KW"/>
</dbReference>
<evidence type="ECO:0000256" key="3">
    <source>
        <dbReference type="ARBA" id="ARBA00023163"/>
    </source>
</evidence>
<organism evidence="5 6">
    <name type="scientific">Sphingobium indicum F2</name>
    <dbReference type="NCBI Taxonomy" id="1450518"/>
    <lineage>
        <taxon>Bacteria</taxon>
        <taxon>Pseudomonadati</taxon>
        <taxon>Pseudomonadota</taxon>
        <taxon>Alphaproteobacteria</taxon>
        <taxon>Sphingomonadales</taxon>
        <taxon>Sphingomonadaceae</taxon>
        <taxon>Sphingobium</taxon>
    </lineage>
</organism>
<dbReference type="InterPro" id="IPR036390">
    <property type="entry name" value="WH_DNA-bd_sf"/>
</dbReference>
<protein>
    <submittedName>
        <fullName evidence="5">Transcriptional regulator</fullName>
    </submittedName>
</protein>
<dbReference type="PROSITE" id="PS51118">
    <property type="entry name" value="HTH_HXLR"/>
    <property type="match status" value="1"/>
</dbReference>
<sequence length="235" mass="26388">MTGYGQFCSMARAHEALGGRWTLLIVREILSGSRRFNDIRRGIPRISRTVLSERLQALVFIGAIERADGAHGPEYTLTQAGQELMTLVGALGTWGQRWLTRDPVDEDLDLEPLLVDMQRRVNFEALPKEPLVVRFEVRGHRQRFMLLKKTEASLCHQNPGFPEPVCVRGPLHALVAWWRGDMSFVGAQRLGLAVEGQKALARAFPKWFDLYRFAHVEPVVREGVTTGSALSEATA</sequence>
<dbReference type="AlphaFoldDB" id="A0A8E1C1C0"/>
<dbReference type="EMBL" id="JANF02000092">
    <property type="protein sequence ID" value="KER34761.1"/>
    <property type="molecule type" value="Genomic_DNA"/>
</dbReference>
<comment type="caution">
    <text evidence="5">The sequence shown here is derived from an EMBL/GenBank/DDBJ whole genome shotgun (WGS) entry which is preliminary data.</text>
</comment>
<dbReference type="Proteomes" id="UP000028135">
    <property type="component" value="Unassembled WGS sequence"/>
</dbReference>
<dbReference type="PANTHER" id="PTHR33204:SF18">
    <property type="entry name" value="TRANSCRIPTIONAL REGULATORY PROTEIN"/>
    <property type="match status" value="1"/>
</dbReference>
<dbReference type="InterPro" id="IPR002577">
    <property type="entry name" value="HTH_HxlR"/>
</dbReference>
<reference evidence="5 6" key="1">
    <citation type="submission" date="2014-05" db="EMBL/GenBank/DDBJ databases">
        <title>Genome Announcement of Sphingobium lucknowense F2.</title>
        <authorList>
            <person name="Lal R."/>
            <person name="Negi V."/>
            <person name="Lata P."/>
            <person name="Sangwan N."/>
            <person name="Gupta S.K."/>
            <person name="Rao D.L.N."/>
            <person name="Das S."/>
        </authorList>
    </citation>
    <scope>NUCLEOTIDE SEQUENCE [LARGE SCALE GENOMIC DNA]</scope>
    <source>
        <strain evidence="5 6">F2</strain>
    </source>
</reference>
<keyword evidence="1" id="KW-0805">Transcription regulation</keyword>
<dbReference type="Pfam" id="PF01638">
    <property type="entry name" value="HxlR"/>
    <property type="match status" value="1"/>
</dbReference>
<evidence type="ECO:0000259" key="4">
    <source>
        <dbReference type="PROSITE" id="PS51118"/>
    </source>
</evidence>
<evidence type="ECO:0000256" key="1">
    <source>
        <dbReference type="ARBA" id="ARBA00023015"/>
    </source>
</evidence>
<feature type="domain" description="HTH hxlR-type" evidence="4">
    <location>
        <begin position="8"/>
        <end position="103"/>
    </location>
</feature>
<dbReference type="RefSeq" id="WP_021224424.1">
    <property type="nucleotide sequence ID" value="NZ_JANF02000092.1"/>
</dbReference>
<name>A0A8E1C1C0_9SPHN</name>
<gene>
    <name evidence="5" type="ORF">AL00_19555</name>
</gene>
<evidence type="ECO:0000256" key="2">
    <source>
        <dbReference type="ARBA" id="ARBA00023125"/>
    </source>
</evidence>
<evidence type="ECO:0000313" key="6">
    <source>
        <dbReference type="Proteomes" id="UP000028135"/>
    </source>
</evidence>
<proteinExistence type="predicted"/>
<accession>A0A8E1C1C0</accession>
<dbReference type="PANTHER" id="PTHR33204">
    <property type="entry name" value="TRANSCRIPTIONAL REGULATOR, MARR FAMILY"/>
    <property type="match status" value="1"/>
</dbReference>
<evidence type="ECO:0000313" key="5">
    <source>
        <dbReference type="EMBL" id="KER34761.1"/>
    </source>
</evidence>
<dbReference type="SUPFAM" id="SSF46785">
    <property type="entry name" value="Winged helix' DNA-binding domain"/>
    <property type="match status" value="1"/>
</dbReference>
<keyword evidence="2" id="KW-0238">DNA-binding</keyword>